<protein>
    <recommendedName>
        <fullName evidence="5">U2A'/phosphoprotein 32 family A C-terminal domain-containing protein</fullName>
    </recommendedName>
</protein>
<keyword evidence="1" id="KW-0433">Leucine-rich repeat</keyword>
<dbReference type="VEuPathDB" id="FungiDB:AeMF1_020923"/>
<keyword evidence="2" id="KW-0677">Repeat</keyword>
<dbReference type="AlphaFoldDB" id="A0A6G0WHA3"/>
<evidence type="ECO:0008006" key="5">
    <source>
        <dbReference type="Google" id="ProtNLM"/>
    </source>
</evidence>
<dbReference type="SUPFAM" id="SSF52075">
    <property type="entry name" value="Outer arm dynein light chain 1"/>
    <property type="match status" value="1"/>
</dbReference>
<sequence length="361" mass="40722">MARLERSQVQENLSLLGKHPISNKHIFTKLDVKGQNVSAIDILEEFPFLQDVDVANNQIESLAPLAKLPFLLSLNAENNQLETLLDFDPPQCTREKAWIDGGDQAIGSMVHIVNLSRNKISTMRDLTTHRYIQELVLDHNQITHISGISQLVFLKYLSLAHNKLTTTDGLTKNLPIEILNLSHNEIADTAQLSSLPRLLTVNLAHNKLRSLADLGKCRMLQLLDVSYNRIKNLREIDALTPLRDLSDLNLSKCPITRISFYRYRVLVRTQQLVKLDHLPASVKERIKAKVVHGGDMQARKAIFDSHMKGDEEFTNYLPPLEFDCEPASPSSPNKPPLTQESCKDYATREASKAIGMYVVGF</sequence>
<dbReference type="SMART" id="SM00365">
    <property type="entry name" value="LRR_SD22"/>
    <property type="match status" value="3"/>
</dbReference>
<dbReference type="PROSITE" id="PS51450">
    <property type="entry name" value="LRR"/>
    <property type="match status" value="5"/>
</dbReference>
<evidence type="ECO:0000256" key="2">
    <source>
        <dbReference type="ARBA" id="ARBA00022737"/>
    </source>
</evidence>
<gene>
    <name evidence="3" type="ORF">Ae201684_015172</name>
</gene>
<keyword evidence="4" id="KW-1185">Reference proteome</keyword>
<organism evidence="3 4">
    <name type="scientific">Aphanomyces euteiches</name>
    <dbReference type="NCBI Taxonomy" id="100861"/>
    <lineage>
        <taxon>Eukaryota</taxon>
        <taxon>Sar</taxon>
        <taxon>Stramenopiles</taxon>
        <taxon>Oomycota</taxon>
        <taxon>Saprolegniomycetes</taxon>
        <taxon>Saprolegniales</taxon>
        <taxon>Verrucalvaceae</taxon>
        <taxon>Aphanomyces</taxon>
    </lineage>
</organism>
<dbReference type="Pfam" id="PF14580">
    <property type="entry name" value="LRR_9"/>
    <property type="match status" value="1"/>
</dbReference>
<dbReference type="Gene3D" id="3.80.10.10">
    <property type="entry name" value="Ribonuclease Inhibitor"/>
    <property type="match status" value="3"/>
</dbReference>
<reference evidence="3 4" key="1">
    <citation type="submission" date="2019-07" db="EMBL/GenBank/DDBJ databases">
        <title>Genomics analysis of Aphanomyces spp. identifies a new class of oomycete effector associated with host adaptation.</title>
        <authorList>
            <person name="Gaulin E."/>
        </authorList>
    </citation>
    <scope>NUCLEOTIDE SEQUENCE [LARGE SCALE GENOMIC DNA]</scope>
    <source>
        <strain evidence="3 4">ATCC 201684</strain>
    </source>
</reference>
<dbReference type="SUPFAM" id="SSF52058">
    <property type="entry name" value="L domain-like"/>
    <property type="match status" value="1"/>
</dbReference>
<evidence type="ECO:0000313" key="3">
    <source>
        <dbReference type="EMBL" id="KAF0726546.1"/>
    </source>
</evidence>
<evidence type="ECO:0000313" key="4">
    <source>
        <dbReference type="Proteomes" id="UP000481153"/>
    </source>
</evidence>
<dbReference type="InterPro" id="IPR001611">
    <property type="entry name" value="Leu-rich_rpt"/>
</dbReference>
<proteinExistence type="predicted"/>
<name>A0A6G0WHA3_9STRA</name>
<accession>A0A6G0WHA3</accession>
<dbReference type="PANTHER" id="PTHR46652">
    <property type="entry name" value="LEUCINE-RICH REPEAT AND IQ DOMAIN-CONTAINING PROTEIN 1-RELATED"/>
    <property type="match status" value="1"/>
</dbReference>
<dbReference type="InterPro" id="IPR032675">
    <property type="entry name" value="LRR_dom_sf"/>
</dbReference>
<dbReference type="Proteomes" id="UP000481153">
    <property type="component" value="Unassembled WGS sequence"/>
</dbReference>
<dbReference type="PANTHER" id="PTHR46652:SF3">
    <property type="entry name" value="LEUCINE-RICH REPEAT-CONTAINING PROTEIN 9"/>
    <property type="match status" value="1"/>
</dbReference>
<dbReference type="InterPro" id="IPR050836">
    <property type="entry name" value="SDS22/Internalin_LRR"/>
</dbReference>
<evidence type="ECO:0000256" key="1">
    <source>
        <dbReference type="ARBA" id="ARBA00022614"/>
    </source>
</evidence>
<comment type="caution">
    <text evidence="3">The sequence shown here is derived from an EMBL/GenBank/DDBJ whole genome shotgun (WGS) entry which is preliminary data.</text>
</comment>
<dbReference type="EMBL" id="VJMJ01000213">
    <property type="protein sequence ID" value="KAF0726546.1"/>
    <property type="molecule type" value="Genomic_DNA"/>
</dbReference>